<dbReference type="GO" id="GO:0010468">
    <property type="term" value="P:regulation of gene expression"/>
    <property type="evidence" value="ECO:0007669"/>
    <property type="project" value="UniProtKB-ARBA"/>
</dbReference>
<proteinExistence type="predicted"/>
<dbReference type="InterPro" id="IPR044463">
    <property type="entry name" value="DUS2_DSRM"/>
</dbReference>
<feature type="domain" description="DRBM" evidence="6">
    <location>
        <begin position="374"/>
        <end position="436"/>
    </location>
</feature>
<dbReference type="CDD" id="cd02801">
    <property type="entry name" value="DUS_like_FMN"/>
    <property type="match status" value="1"/>
</dbReference>
<evidence type="ECO:0000256" key="4">
    <source>
        <dbReference type="ARBA" id="ARBA00022694"/>
    </source>
</evidence>
<dbReference type="PROSITE" id="PS01136">
    <property type="entry name" value="UPF0034"/>
    <property type="match status" value="1"/>
</dbReference>
<dbReference type="GO" id="GO:0050660">
    <property type="term" value="F:flavin adenine dinucleotide binding"/>
    <property type="evidence" value="ECO:0007669"/>
    <property type="project" value="InterPro"/>
</dbReference>
<dbReference type="InterPro" id="IPR035587">
    <property type="entry name" value="DUS-like_FMN-bd"/>
</dbReference>
<dbReference type="InterPro" id="IPR014720">
    <property type="entry name" value="dsRBD_dom"/>
</dbReference>
<dbReference type="Pfam" id="PF00035">
    <property type="entry name" value="dsrm"/>
    <property type="match status" value="1"/>
</dbReference>
<gene>
    <name evidence="9" type="primary">LOC107226180</name>
</gene>
<keyword evidence="8" id="KW-1185">Reference proteome</keyword>
<dbReference type="RefSeq" id="XP_015522378.1">
    <property type="nucleotide sequence ID" value="XM_015666892.2"/>
</dbReference>
<keyword evidence="3" id="KW-0288">FMN</keyword>
<keyword evidence="4" id="KW-0819">tRNA processing</keyword>
<organism evidence="9">
    <name type="scientific">Neodiprion lecontei</name>
    <name type="common">Redheaded pine sawfly</name>
    <dbReference type="NCBI Taxonomy" id="441921"/>
    <lineage>
        <taxon>Eukaryota</taxon>
        <taxon>Metazoa</taxon>
        <taxon>Ecdysozoa</taxon>
        <taxon>Arthropoda</taxon>
        <taxon>Hexapoda</taxon>
        <taxon>Insecta</taxon>
        <taxon>Pterygota</taxon>
        <taxon>Neoptera</taxon>
        <taxon>Endopterygota</taxon>
        <taxon>Hymenoptera</taxon>
        <taxon>Tenthredinoidea</taxon>
        <taxon>Diprionidae</taxon>
        <taxon>Diprioninae</taxon>
        <taxon>Neodiprion</taxon>
    </lineage>
</organism>
<evidence type="ECO:0000256" key="3">
    <source>
        <dbReference type="ARBA" id="ARBA00022643"/>
    </source>
</evidence>
<dbReference type="AlphaFoldDB" id="A0A6J0C700"/>
<dbReference type="InterPro" id="IPR052582">
    <property type="entry name" value="tRNA-DUS-like"/>
</dbReference>
<dbReference type="InParanoid" id="A0A6J0C700"/>
<dbReference type="InterPro" id="IPR018517">
    <property type="entry name" value="tRNA_hU_synthase_CS"/>
</dbReference>
<dbReference type="Pfam" id="PF01207">
    <property type="entry name" value="Dus"/>
    <property type="match status" value="1"/>
</dbReference>
<dbReference type="GeneID" id="107226180"/>
<dbReference type="GO" id="GO:0005737">
    <property type="term" value="C:cytoplasm"/>
    <property type="evidence" value="ECO:0007669"/>
    <property type="project" value="TreeGrafter"/>
</dbReference>
<protein>
    <submittedName>
        <fullName evidence="9">tRNA-dihydrouridine(20) synthase [NAD(P)+]-like</fullName>
    </submittedName>
</protein>
<dbReference type="GO" id="GO:0000049">
    <property type="term" value="F:tRNA binding"/>
    <property type="evidence" value="ECO:0007669"/>
    <property type="project" value="InterPro"/>
</dbReference>
<dbReference type="InterPro" id="IPR013785">
    <property type="entry name" value="Aldolase_TIM"/>
</dbReference>
<dbReference type="CDD" id="cd19871">
    <property type="entry name" value="DSRM_DUS2L"/>
    <property type="match status" value="1"/>
</dbReference>
<evidence type="ECO:0000313" key="9">
    <source>
        <dbReference type="RefSeq" id="XP_015522378.1"/>
    </source>
</evidence>
<feature type="domain" description="DUS-like FMN-binding" evidence="7">
    <location>
        <begin position="12"/>
        <end position="251"/>
    </location>
</feature>
<dbReference type="Proteomes" id="UP000829291">
    <property type="component" value="Chromosome 2"/>
</dbReference>
<evidence type="ECO:0000256" key="1">
    <source>
        <dbReference type="ARBA" id="ARBA00001917"/>
    </source>
</evidence>
<dbReference type="OrthoDB" id="10262250at2759"/>
<evidence type="ECO:0000313" key="8">
    <source>
        <dbReference type="Proteomes" id="UP000829291"/>
    </source>
</evidence>
<reference evidence="9" key="1">
    <citation type="submission" date="2025-08" db="UniProtKB">
        <authorList>
            <consortium name="RefSeq"/>
        </authorList>
    </citation>
    <scope>IDENTIFICATION</scope>
    <source>
        <tissue evidence="9">Thorax and Abdomen</tissue>
    </source>
</reference>
<evidence type="ECO:0000259" key="7">
    <source>
        <dbReference type="Pfam" id="PF01207"/>
    </source>
</evidence>
<keyword evidence="2" id="KW-0285">Flavoprotein</keyword>
<dbReference type="FunCoup" id="A0A6J0C700">
    <property type="interactions" value="1189"/>
</dbReference>
<dbReference type="SUPFAM" id="SSF51395">
    <property type="entry name" value="FMN-linked oxidoreductases"/>
    <property type="match status" value="1"/>
</dbReference>
<dbReference type="CTD" id="54920"/>
<name>A0A6J0C700_NEOLC</name>
<evidence type="ECO:0000259" key="6">
    <source>
        <dbReference type="Pfam" id="PF00035"/>
    </source>
</evidence>
<comment type="cofactor">
    <cofactor evidence="1">
        <name>FMN</name>
        <dbReference type="ChEBI" id="CHEBI:58210"/>
    </cofactor>
</comment>
<dbReference type="SUPFAM" id="SSF54768">
    <property type="entry name" value="dsRNA-binding domain-like"/>
    <property type="match status" value="1"/>
</dbReference>
<evidence type="ECO:0000256" key="2">
    <source>
        <dbReference type="ARBA" id="ARBA00022630"/>
    </source>
</evidence>
<dbReference type="Gene3D" id="3.20.20.70">
    <property type="entry name" value="Aldolase class I"/>
    <property type="match status" value="1"/>
</dbReference>
<dbReference type="PANTHER" id="PTHR45936">
    <property type="entry name" value="TRNA-DIHYDROURIDINE(20) SYNTHASE [NAD(P)+]-LIKE"/>
    <property type="match status" value="1"/>
</dbReference>
<dbReference type="GO" id="GO:0017150">
    <property type="term" value="F:tRNA dihydrouridine synthase activity"/>
    <property type="evidence" value="ECO:0007669"/>
    <property type="project" value="InterPro"/>
</dbReference>
<evidence type="ECO:0000256" key="5">
    <source>
        <dbReference type="ARBA" id="ARBA00023002"/>
    </source>
</evidence>
<keyword evidence="5" id="KW-0560">Oxidoreductase</keyword>
<accession>A0A6J0C700</accession>
<dbReference type="KEGG" id="nlo:107226180"/>
<dbReference type="Gene3D" id="3.30.160.20">
    <property type="match status" value="1"/>
</dbReference>
<dbReference type="PANTHER" id="PTHR45936:SF1">
    <property type="entry name" value="TRNA-DIHYDROURIDINE(20) SYNTHASE [NAD(P)+]-LIKE"/>
    <property type="match status" value="1"/>
</dbReference>
<sequence length="452" mass="51436">MDERLDYSEKIILAPMVRIGTLPMRLLALDYGADIVYTEELIDWKLLRSVRRENDVLGTVDFIDKTDGTVIFRTCNREKKFVVLQLGTCDAERALKVGKMVQNDVAGIDVNMGCPKKFSILGGMGAALLEQPEMAKEILNRLVNGLMIPVTCKIRIFPTVDRTYALCKELVSTGISAIAIHGRTKDERPQHVNHCHIIREVAKQLPIPVIANGGSKEIEKHSDILKFKEETGCSSVMLARAAEWNCSIFRKEGILPIEDVIQSYLKYAIDYDNAPSNTKYCIQNILRELQETPKGKAFLEAQTLQQICSIWDMGDYCRTKRKEYLDRGIQGRFQVIPTSLDRQKGVKRKFEEDDVVVMQCAFIRNSYTHDLELPKTRLLKWTKENRTNFPVYHTEQEDKLFRSVVSVNGKKYSSSFWEKNKKWAEQGAALVCLCTLGAIDIDKLAKDGSIIK</sequence>